<name>A0A1G5ZK97_9HYPH</name>
<dbReference type="RefSeq" id="WP_091584591.1">
    <property type="nucleotide sequence ID" value="NZ_FMXM01000021.1"/>
</dbReference>
<proteinExistence type="predicted"/>
<evidence type="ECO:0000313" key="1">
    <source>
        <dbReference type="EMBL" id="SDA95032.1"/>
    </source>
</evidence>
<evidence type="ECO:0000313" key="2">
    <source>
        <dbReference type="Proteomes" id="UP000198588"/>
    </source>
</evidence>
<accession>A0A1G5ZK97</accession>
<dbReference type="OrthoDB" id="8419627at2"/>
<dbReference type="Proteomes" id="UP000198588">
    <property type="component" value="Unassembled WGS sequence"/>
</dbReference>
<gene>
    <name evidence="1" type="ORF">SAMN02927914_05313</name>
</gene>
<protein>
    <submittedName>
        <fullName evidence="1">Uncharacterized protein</fullName>
    </submittedName>
</protein>
<reference evidence="1 2" key="1">
    <citation type="submission" date="2016-10" db="EMBL/GenBank/DDBJ databases">
        <authorList>
            <person name="de Groot N.N."/>
        </authorList>
    </citation>
    <scope>NUCLEOTIDE SEQUENCE [LARGE SCALE GENOMIC DNA]</scope>
    <source>
        <strain evidence="1 2">CGMCC 1.12097</strain>
    </source>
</reference>
<dbReference type="EMBL" id="FMXM01000021">
    <property type="protein sequence ID" value="SDA95032.1"/>
    <property type="molecule type" value="Genomic_DNA"/>
</dbReference>
<organism evidence="1 2">
    <name type="scientific">Mesorhizobium qingshengii</name>
    <dbReference type="NCBI Taxonomy" id="1165689"/>
    <lineage>
        <taxon>Bacteria</taxon>
        <taxon>Pseudomonadati</taxon>
        <taxon>Pseudomonadota</taxon>
        <taxon>Alphaproteobacteria</taxon>
        <taxon>Hyphomicrobiales</taxon>
        <taxon>Phyllobacteriaceae</taxon>
        <taxon>Mesorhizobium</taxon>
    </lineage>
</organism>
<dbReference type="STRING" id="1165689.SAMN02927914_05313"/>
<dbReference type="AlphaFoldDB" id="A0A1G5ZK97"/>
<sequence>MAGRRSSLGFLGMFGRSGDLRQLDAALRGADLHPALVPDGVKLTIVNLMKDRWPDEPPSQAYPEVARLFSYCIAGPEAFERSNGLQGTLDAERRIETALETGDSFDAQIVLMTLHAKLISAEVVERYALSAD</sequence>